<dbReference type="SUPFAM" id="SSF54695">
    <property type="entry name" value="POZ domain"/>
    <property type="match status" value="1"/>
</dbReference>
<dbReference type="CDD" id="cd18186">
    <property type="entry name" value="BTB_POZ_ZBTB_KLHL-like"/>
    <property type="match status" value="1"/>
</dbReference>
<dbReference type="PANTHER" id="PTHR24410:SF23">
    <property type="entry name" value="BTB DOMAIN-CONTAINING PROTEIN-RELATED"/>
    <property type="match status" value="1"/>
</dbReference>
<protein>
    <recommendedName>
        <fullName evidence="3">BTB domain-containing protein</fullName>
    </recommendedName>
</protein>
<dbReference type="PROSITE" id="PS50097">
    <property type="entry name" value="BTB"/>
    <property type="match status" value="1"/>
</dbReference>
<dbReference type="InterPro" id="IPR051481">
    <property type="entry name" value="BTB-POZ/Galectin-3-binding"/>
</dbReference>
<feature type="transmembrane region" description="Helical" evidence="2">
    <location>
        <begin position="477"/>
        <end position="498"/>
    </location>
</feature>
<dbReference type="SMART" id="SM00225">
    <property type="entry name" value="BTB"/>
    <property type="match status" value="1"/>
</dbReference>
<keyword evidence="2" id="KW-0812">Transmembrane</keyword>
<name>A0A397GMF4_9GLOM</name>
<feature type="domain" description="BTB" evidence="3">
    <location>
        <begin position="157"/>
        <end position="229"/>
    </location>
</feature>
<evidence type="ECO:0000313" key="4">
    <source>
        <dbReference type="EMBL" id="RHZ51449.1"/>
    </source>
</evidence>
<gene>
    <name evidence="4" type="ORF">Glove_478g19</name>
</gene>
<dbReference type="EMBL" id="PQFF01000417">
    <property type="protein sequence ID" value="RHZ51449.1"/>
    <property type="molecule type" value="Genomic_DNA"/>
</dbReference>
<dbReference type="InterPro" id="IPR011705">
    <property type="entry name" value="BACK"/>
</dbReference>
<dbReference type="InterPro" id="IPR011333">
    <property type="entry name" value="SKP1/BTB/POZ_sf"/>
</dbReference>
<dbReference type="AlphaFoldDB" id="A0A397GMF4"/>
<proteinExistence type="predicted"/>
<organism evidence="4 5">
    <name type="scientific">Diversispora epigaea</name>
    <dbReference type="NCBI Taxonomy" id="1348612"/>
    <lineage>
        <taxon>Eukaryota</taxon>
        <taxon>Fungi</taxon>
        <taxon>Fungi incertae sedis</taxon>
        <taxon>Mucoromycota</taxon>
        <taxon>Glomeromycotina</taxon>
        <taxon>Glomeromycetes</taxon>
        <taxon>Diversisporales</taxon>
        <taxon>Diversisporaceae</taxon>
        <taxon>Diversispora</taxon>
    </lineage>
</organism>
<dbReference type="Proteomes" id="UP000266861">
    <property type="component" value="Unassembled WGS sequence"/>
</dbReference>
<dbReference type="PANTHER" id="PTHR24410">
    <property type="entry name" value="HL07962P-RELATED"/>
    <property type="match status" value="1"/>
</dbReference>
<accession>A0A397GMF4</accession>
<sequence length="502" mass="57596">MAMLTFRSSFISKLNNYIINNQKSTFIITTSINKSLLFRSSNNNNINKNDIFKPIISSTFNRGLATESCSSCADVASAASAAPEKLPVVIPKLNRAERDALVEKMKSYCEENYIDSKELLEDMKNYIQKKSNNYLNCLFYDSLSNDLTQLLEDPIDYNVTIGIGEAPLTNVYKVHSNILQSRSSYFKKKLTKIPFNYNHVKVLKLPNISVKAFDVVIKYIYGGKISLEKLENSTIFDLVIASNELELDELVEHLQIYLVNNCASWLRLEFARIYQQSQVINLEIIQDFYNDIIAKYPKTVFESENFHSVTEDSLISILKQDDLQLEESKIWEYVIEWGKAKNPSLPTNLDQWTSDNFLTLKETLKGCLPHIRYFSFSKEDAVEKIYPYQQLLELQLFSDINVKLITPSKPISSIVIPPRRILNTTLLTRTAPIPLPSKTITDEPKTINDEPKTINDEPKTINDEPKTPTDTDDFTTYVHRTIFALSPVYLFIFIPILLHNLS</sequence>
<dbReference type="Gene3D" id="3.30.710.10">
    <property type="entry name" value="Potassium Channel Kv1.1, Chain A"/>
    <property type="match status" value="1"/>
</dbReference>
<dbReference type="Pfam" id="PF07707">
    <property type="entry name" value="BACK"/>
    <property type="match status" value="1"/>
</dbReference>
<evidence type="ECO:0000256" key="2">
    <source>
        <dbReference type="SAM" id="Phobius"/>
    </source>
</evidence>
<dbReference type="InterPro" id="IPR000210">
    <property type="entry name" value="BTB/POZ_dom"/>
</dbReference>
<keyword evidence="5" id="KW-1185">Reference proteome</keyword>
<evidence type="ECO:0000256" key="1">
    <source>
        <dbReference type="SAM" id="MobiDB-lite"/>
    </source>
</evidence>
<evidence type="ECO:0000259" key="3">
    <source>
        <dbReference type="PROSITE" id="PS50097"/>
    </source>
</evidence>
<reference evidence="4 5" key="1">
    <citation type="submission" date="2018-08" db="EMBL/GenBank/DDBJ databases">
        <title>Genome and evolution of the arbuscular mycorrhizal fungus Diversispora epigaea (formerly Glomus versiforme) and its bacterial endosymbionts.</title>
        <authorList>
            <person name="Sun X."/>
            <person name="Fei Z."/>
            <person name="Harrison M."/>
        </authorList>
    </citation>
    <scope>NUCLEOTIDE SEQUENCE [LARGE SCALE GENOMIC DNA]</scope>
    <source>
        <strain evidence="4 5">IT104</strain>
    </source>
</reference>
<comment type="caution">
    <text evidence="4">The sequence shown here is derived from an EMBL/GenBank/DDBJ whole genome shotgun (WGS) entry which is preliminary data.</text>
</comment>
<keyword evidence="2" id="KW-1133">Transmembrane helix</keyword>
<evidence type="ECO:0000313" key="5">
    <source>
        <dbReference type="Proteomes" id="UP000266861"/>
    </source>
</evidence>
<dbReference type="OrthoDB" id="6359816at2759"/>
<dbReference type="Gene3D" id="1.25.40.420">
    <property type="match status" value="1"/>
</dbReference>
<feature type="region of interest" description="Disordered" evidence="1">
    <location>
        <begin position="438"/>
        <end position="470"/>
    </location>
</feature>
<keyword evidence="2" id="KW-0472">Membrane</keyword>
<dbReference type="Pfam" id="PF00651">
    <property type="entry name" value="BTB"/>
    <property type="match status" value="1"/>
</dbReference>
<feature type="compositionally biased region" description="Basic and acidic residues" evidence="1">
    <location>
        <begin position="440"/>
        <end position="469"/>
    </location>
</feature>